<organism evidence="1 2">
    <name type="scientific">Coniosporium uncinatum</name>
    <dbReference type="NCBI Taxonomy" id="93489"/>
    <lineage>
        <taxon>Eukaryota</taxon>
        <taxon>Fungi</taxon>
        <taxon>Dikarya</taxon>
        <taxon>Ascomycota</taxon>
        <taxon>Pezizomycotina</taxon>
        <taxon>Dothideomycetes</taxon>
        <taxon>Dothideomycetes incertae sedis</taxon>
        <taxon>Coniosporium</taxon>
    </lineage>
</organism>
<accession>A0ACC3DBV2</accession>
<comment type="caution">
    <text evidence="1">The sequence shown here is derived from an EMBL/GenBank/DDBJ whole genome shotgun (WGS) entry which is preliminary data.</text>
</comment>
<dbReference type="EMBL" id="JAWDJW010006420">
    <property type="protein sequence ID" value="KAK3064816.1"/>
    <property type="molecule type" value="Genomic_DNA"/>
</dbReference>
<proteinExistence type="predicted"/>
<protein>
    <submittedName>
        <fullName evidence="1">Uncharacterized protein</fullName>
    </submittedName>
</protein>
<gene>
    <name evidence="1" type="ORF">LTS18_003676</name>
</gene>
<name>A0ACC3DBV2_9PEZI</name>
<evidence type="ECO:0000313" key="2">
    <source>
        <dbReference type="Proteomes" id="UP001186974"/>
    </source>
</evidence>
<keyword evidence="2" id="KW-1185">Reference proteome</keyword>
<reference evidence="1" key="1">
    <citation type="submission" date="2024-09" db="EMBL/GenBank/DDBJ databases">
        <title>Black Yeasts Isolated from many extreme environments.</title>
        <authorList>
            <person name="Coleine C."/>
            <person name="Stajich J.E."/>
            <person name="Selbmann L."/>
        </authorList>
    </citation>
    <scope>NUCLEOTIDE SEQUENCE</scope>
    <source>
        <strain evidence="1">CCFEE 5737</strain>
    </source>
</reference>
<evidence type="ECO:0000313" key="1">
    <source>
        <dbReference type="EMBL" id="KAK3064816.1"/>
    </source>
</evidence>
<dbReference type="Proteomes" id="UP001186974">
    <property type="component" value="Unassembled WGS sequence"/>
</dbReference>
<sequence length="318" mass="34241">MSTAVWPPIAPDQLERELELSRQREVQWLLTSLQDTLKSLKEGLEECAALLAPSDENASTLVLSTHRSEALKGFVTRIGTRVVKGSITLRLPSLPQPKDRPHNLFTISQAPQAPSLVLAQITTARNAIASCLDVVDVSTYTGDPANANFISGQLQLLDENLQEARNALKGDPGPLAAPTTTAGGSSNNINMPWFDNSAEEASFEPPLPGTLAVTTSIADAALRLEVRTLERVHSSSHHKISFRDQLAVALGGARTPTHDEANETFVFRGQEVKVKEKVRVESQDPALMAAMAKLGALERTLGLGRRALGVVMGMEGED</sequence>